<keyword evidence="1" id="KW-0812">Transmembrane</keyword>
<evidence type="ECO:0000256" key="1">
    <source>
        <dbReference type="SAM" id="Phobius"/>
    </source>
</evidence>
<evidence type="ECO:0000313" key="2">
    <source>
        <dbReference type="EMBL" id="KAA2371460.1"/>
    </source>
</evidence>
<sequence length="437" mass="50376">MDNKLHYAHTFFCGHLAAVGRASEVQAADKRWQAEKPLTREAYERLSSIYYESFIDSLMQVDGQTSGAVYADTAHLTLETDRLCTLRHPKLPAAEYAFRLCRFHLFFFPYDICLFAMEIAEEPETTLDTLIAAHGILRETSCYEIAEQGILKSQIDAPEYLALLEEILRLCPPRPSAESPRQGRFSGLTLTGNKLKCFQIFILDDFSDELLFELGTLSPVGCVADHKHEYSPSQEYYDRIIRTHTISAFRNWKALALVDSFTVVAKGRTAAQMWVWPNSYFRLIYIHALYQKTLLFVVNRQFRSAANDRKSIRLLHKMKEQEHWYAFSNISYNFLPQLIYRAIDTGLDIATEREQLHRHLEQEAERLEKNSERRLAGLILFLTMLTVCSATYDGASLVKDYFGWESGTTPFRIFAALLLSAIVITSISVWHYRRNKS</sequence>
<proteinExistence type="predicted"/>
<name>A0A5B3GD94_9BACT</name>
<dbReference type="Proteomes" id="UP000323567">
    <property type="component" value="Unassembled WGS sequence"/>
</dbReference>
<accession>A0A5B3GD94</accession>
<dbReference type="EMBL" id="VVXK01000003">
    <property type="protein sequence ID" value="KAA2371460.1"/>
    <property type="molecule type" value="Genomic_DNA"/>
</dbReference>
<keyword evidence="1" id="KW-0472">Membrane</keyword>
<organism evidence="2 3">
    <name type="scientific">Alistipes shahii</name>
    <dbReference type="NCBI Taxonomy" id="328814"/>
    <lineage>
        <taxon>Bacteria</taxon>
        <taxon>Pseudomonadati</taxon>
        <taxon>Bacteroidota</taxon>
        <taxon>Bacteroidia</taxon>
        <taxon>Bacteroidales</taxon>
        <taxon>Rikenellaceae</taxon>
        <taxon>Alistipes</taxon>
    </lineage>
</organism>
<evidence type="ECO:0008006" key="4">
    <source>
        <dbReference type="Google" id="ProtNLM"/>
    </source>
</evidence>
<reference evidence="2 3" key="1">
    <citation type="journal article" date="2019" name="Nat. Med.">
        <title>A library of human gut bacterial isolates paired with longitudinal multiomics data enables mechanistic microbiome research.</title>
        <authorList>
            <person name="Poyet M."/>
            <person name="Groussin M."/>
            <person name="Gibbons S.M."/>
            <person name="Avila-Pacheco J."/>
            <person name="Jiang X."/>
            <person name="Kearney S.M."/>
            <person name="Perrotta A.R."/>
            <person name="Berdy B."/>
            <person name="Zhao S."/>
            <person name="Lieberman T.D."/>
            <person name="Swanson P.K."/>
            <person name="Smith M."/>
            <person name="Roesemann S."/>
            <person name="Alexander J.E."/>
            <person name="Rich S.A."/>
            <person name="Livny J."/>
            <person name="Vlamakis H."/>
            <person name="Clish C."/>
            <person name="Bullock K."/>
            <person name="Deik A."/>
            <person name="Scott J."/>
            <person name="Pierce K.A."/>
            <person name="Xavier R.J."/>
            <person name="Alm E.J."/>
        </authorList>
    </citation>
    <scope>NUCLEOTIDE SEQUENCE [LARGE SCALE GENOMIC DNA]</scope>
    <source>
        <strain evidence="2 3">BIOML-A2</strain>
    </source>
</reference>
<dbReference type="RefSeq" id="WP_147620319.1">
    <property type="nucleotide sequence ID" value="NZ_DBEXDZ010000101.1"/>
</dbReference>
<dbReference type="AlphaFoldDB" id="A0A5B3GD94"/>
<feature type="transmembrane region" description="Helical" evidence="1">
    <location>
        <begin position="375"/>
        <end position="392"/>
    </location>
</feature>
<comment type="caution">
    <text evidence="2">The sequence shown here is derived from an EMBL/GenBank/DDBJ whole genome shotgun (WGS) entry which is preliminary data.</text>
</comment>
<feature type="transmembrane region" description="Helical" evidence="1">
    <location>
        <begin position="412"/>
        <end position="432"/>
    </location>
</feature>
<evidence type="ECO:0000313" key="3">
    <source>
        <dbReference type="Proteomes" id="UP000323567"/>
    </source>
</evidence>
<protein>
    <recommendedName>
        <fullName evidence="4">CorA-like Mg2+ transporter protein</fullName>
    </recommendedName>
</protein>
<keyword evidence="1" id="KW-1133">Transmembrane helix</keyword>
<gene>
    <name evidence="2" type="ORF">F2Y13_03570</name>
</gene>